<proteinExistence type="predicted"/>
<feature type="non-terminal residue" evidence="2">
    <location>
        <position position="119"/>
    </location>
</feature>
<sequence length="119" mass="12824">ATESDLGKENGNIEVIQSQPARIEVSSILLVPVPPPAPPLPNYLIRSQLPQRLTQEVHQTFVNSATNISSKPQEQRSSPRNCGNKQPVGKMPSRANSTQNLSILSHSDSSSASSPFLTP</sequence>
<evidence type="ECO:0000256" key="1">
    <source>
        <dbReference type="SAM" id="MobiDB-lite"/>
    </source>
</evidence>
<organism evidence="2">
    <name type="scientific">Arion vulgaris</name>
    <dbReference type="NCBI Taxonomy" id="1028688"/>
    <lineage>
        <taxon>Eukaryota</taxon>
        <taxon>Metazoa</taxon>
        <taxon>Spiralia</taxon>
        <taxon>Lophotrochozoa</taxon>
        <taxon>Mollusca</taxon>
        <taxon>Gastropoda</taxon>
        <taxon>Heterobranchia</taxon>
        <taxon>Euthyneura</taxon>
        <taxon>Panpulmonata</taxon>
        <taxon>Eupulmonata</taxon>
        <taxon>Stylommatophora</taxon>
        <taxon>Helicina</taxon>
        <taxon>Arionoidea</taxon>
        <taxon>Arionidae</taxon>
        <taxon>Arion</taxon>
    </lineage>
</organism>
<reference evidence="2" key="1">
    <citation type="submission" date="2014-12" db="EMBL/GenBank/DDBJ databases">
        <title>Insight into the proteome of Arion vulgaris.</title>
        <authorList>
            <person name="Aradska J."/>
            <person name="Bulat T."/>
            <person name="Smidak R."/>
            <person name="Sarate P."/>
            <person name="Gangsoo J."/>
            <person name="Sialana F."/>
            <person name="Bilban M."/>
            <person name="Lubec G."/>
        </authorList>
    </citation>
    <scope>NUCLEOTIDE SEQUENCE</scope>
    <source>
        <tissue evidence="2">Skin</tissue>
    </source>
</reference>
<feature type="region of interest" description="Disordered" evidence="1">
    <location>
        <begin position="64"/>
        <end position="119"/>
    </location>
</feature>
<dbReference type="AlphaFoldDB" id="A0A0B6Z2E7"/>
<feature type="compositionally biased region" description="Polar residues" evidence="1">
    <location>
        <begin position="64"/>
        <end position="84"/>
    </location>
</feature>
<accession>A0A0B6Z2E7</accession>
<protein>
    <submittedName>
        <fullName evidence="2">Uncharacterized protein</fullName>
    </submittedName>
</protein>
<gene>
    <name evidence="2" type="primary">ORF45517</name>
</gene>
<name>A0A0B6Z2E7_9EUPU</name>
<feature type="non-terminal residue" evidence="2">
    <location>
        <position position="1"/>
    </location>
</feature>
<feature type="compositionally biased region" description="Low complexity" evidence="1">
    <location>
        <begin position="102"/>
        <end position="119"/>
    </location>
</feature>
<dbReference type="EMBL" id="HACG01015697">
    <property type="protein sequence ID" value="CEK62562.1"/>
    <property type="molecule type" value="Transcribed_RNA"/>
</dbReference>
<evidence type="ECO:0000313" key="2">
    <source>
        <dbReference type="EMBL" id="CEK62562.1"/>
    </source>
</evidence>